<comment type="caution">
    <text evidence="6">The sequence shown here is derived from an EMBL/GenBank/DDBJ whole genome shotgun (WGS) entry which is preliminary data.</text>
</comment>
<sequence length="645" mass="68746">MRRLTSLASLAAILIAVLLSPAALAQGREQIASYFSRVEVHEDNSVTVTEDITVDALGREIRRGIFRDIPLGGVGPLGLGGSSFELLAATRDGEPEPNRVERQGGEVRIYLGDAGTLLAPGRYRYRITYRMTDVVRHFADHDELYWNATGNGWGFDIREARVLVVPPEGAPVTDTSVYTGGFGARGADAVIGEDGRGRPVFTTVHALRPGEGITVSASWPKGHVAPPSASQRLAGWLERHGVYAVAVLTALLLAAYYGFAWLRVGRDPPAGTIIPVYHPTLPPAAMRYIERMGHDNECVSAALVSLAVKGRLRIEDVDGTTVLTRVHDAPSSKVPVSDGEQALLSALFLSGDEVTVEKAQRSRIRAATAALKSHLDRTFNRVYFNRNYLWFAGGAAITLAGIVLVVLISPVGAAVIAAAGMPILVAGFFANAFFRVVRDAWQAVRGGEYLRLALMAIPVAVLTIVLSSFVTIGGAFVFDIFSVGILPGLLIAFILGMNLMFFFLLKAPTAIGRGALDEIEGTRLYLTVAEADRLKFHNPPDKTPEHFHELLPYALALGVETAWTNQFRAEIAAAQAADPERDPYMRPGWYRGRGGRGFTNVREIGRIGPTMASAIAAASVTQSSSGSGGGGFSGGGSGGGGGGGW</sequence>
<feature type="compositionally biased region" description="Gly residues" evidence="1">
    <location>
        <begin position="626"/>
        <end position="645"/>
    </location>
</feature>
<gene>
    <name evidence="6" type="ORF">N177_1569</name>
</gene>
<evidence type="ECO:0000313" key="7">
    <source>
        <dbReference type="Proteomes" id="UP000017819"/>
    </source>
</evidence>
<keyword evidence="2" id="KW-1133">Transmembrane helix</keyword>
<dbReference type="RefSeq" id="WP_023431711.1">
    <property type="nucleotide sequence ID" value="NZ_AWXZ01000018.1"/>
</dbReference>
<dbReference type="Proteomes" id="UP000017819">
    <property type="component" value="Unassembled WGS sequence"/>
</dbReference>
<dbReference type="PATRIC" id="fig|631454.5.peg.1550"/>
<feature type="transmembrane region" description="Helical" evidence="2">
    <location>
        <begin position="388"/>
        <end position="408"/>
    </location>
</feature>
<keyword evidence="3" id="KW-0732">Signal</keyword>
<evidence type="ECO:0000256" key="1">
    <source>
        <dbReference type="SAM" id="MobiDB-lite"/>
    </source>
</evidence>
<proteinExistence type="predicted"/>
<keyword evidence="7" id="KW-1185">Reference proteome</keyword>
<evidence type="ECO:0000256" key="2">
    <source>
        <dbReference type="SAM" id="Phobius"/>
    </source>
</evidence>
<dbReference type="OrthoDB" id="9767603at2"/>
<accession>V4RHX8</accession>
<organism evidence="6 7">
    <name type="scientific">Lutibaculum baratangense AMV1</name>
    <dbReference type="NCBI Taxonomy" id="631454"/>
    <lineage>
        <taxon>Bacteria</taxon>
        <taxon>Pseudomonadati</taxon>
        <taxon>Pseudomonadota</taxon>
        <taxon>Alphaproteobacteria</taxon>
        <taxon>Hyphomicrobiales</taxon>
        <taxon>Tepidamorphaceae</taxon>
        <taxon>Lutibaculum</taxon>
    </lineage>
</organism>
<dbReference type="STRING" id="631454.N177_1569"/>
<keyword evidence="2" id="KW-0472">Membrane</keyword>
<feature type="transmembrane region" description="Helical" evidence="2">
    <location>
        <begin position="484"/>
        <end position="505"/>
    </location>
</feature>
<protein>
    <submittedName>
        <fullName evidence="6">Putative TRANSMEMBRANE SIGNAL PEPTIDE PROTEIN</fullName>
    </submittedName>
</protein>
<dbReference type="eggNOG" id="COG4907">
    <property type="taxonomic scope" value="Bacteria"/>
</dbReference>
<keyword evidence="2 6" id="KW-0812">Transmembrane</keyword>
<feature type="transmembrane region" description="Helical" evidence="2">
    <location>
        <begin position="449"/>
        <end position="478"/>
    </location>
</feature>
<feature type="transmembrane region" description="Helical" evidence="2">
    <location>
        <begin position="241"/>
        <end position="259"/>
    </location>
</feature>
<dbReference type="EMBL" id="AWXZ01000018">
    <property type="protein sequence ID" value="ESR25736.1"/>
    <property type="molecule type" value="Genomic_DNA"/>
</dbReference>
<evidence type="ECO:0000259" key="5">
    <source>
        <dbReference type="Pfam" id="PF20990"/>
    </source>
</evidence>
<dbReference type="Pfam" id="PF20990">
    <property type="entry name" value="DUF2207_C"/>
    <property type="match status" value="1"/>
</dbReference>
<name>V4RHX8_9HYPH</name>
<feature type="chain" id="PRO_5004725682" evidence="3">
    <location>
        <begin position="26"/>
        <end position="645"/>
    </location>
</feature>
<dbReference type="InterPro" id="IPR048389">
    <property type="entry name" value="YciQ-like_C"/>
</dbReference>
<evidence type="ECO:0000256" key="3">
    <source>
        <dbReference type="SAM" id="SignalP"/>
    </source>
</evidence>
<dbReference type="AlphaFoldDB" id="V4RHX8"/>
<dbReference type="Pfam" id="PF09972">
    <property type="entry name" value="DUF2207"/>
    <property type="match status" value="1"/>
</dbReference>
<feature type="signal peptide" evidence="3">
    <location>
        <begin position="1"/>
        <end position="25"/>
    </location>
</feature>
<reference evidence="6 7" key="1">
    <citation type="journal article" date="2014" name="Genome Announc.">
        <title>Draft Genome Sequence of Lutibaculum baratangense Strain AMV1T, Isolated from a Mud Volcano in Andamans, India.</title>
        <authorList>
            <person name="Singh A."/>
            <person name="Sreenivas A."/>
            <person name="Sathyanarayana Reddy G."/>
            <person name="Pinnaka A.K."/>
            <person name="Shivaji S."/>
        </authorList>
    </citation>
    <scope>NUCLEOTIDE SEQUENCE [LARGE SCALE GENOMIC DNA]</scope>
    <source>
        <strain evidence="6 7">AMV1</strain>
    </source>
</reference>
<evidence type="ECO:0000313" key="6">
    <source>
        <dbReference type="EMBL" id="ESR25736.1"/>
    </source>
</evidence>
<feature type="domain" description="DUF2207" evidence="4">
    <location>
        <begin position="31"/>
        <end position="219"/>
    </location>
</feature>
<feature type="region of interest" description="Disordered" evidence="1">
    <location>
        <begin position="622"/>
        <end position="645"/>
    </location>
</feature>
<evidence type="ECO:0000259" key="4">
    <source>
        <dbReference type="Pfam" id="PF09972"/>
    </source>
</evidence>
<feature type="domain" description="Predicted membrane protein YciQ-like C-terminal" evidence="5">
    <location>
        <begin position="277"/>
        <end position="567"/>
    </location>
</feature>
<dbReference type="InterPro" id="IPR018702">
    <property type="entry name" value="DUF2207"/>
</dbReference>
<feature type="transmembrane region" description="Helical" evidence="2">
    <location>
        <begin position="414"/>
        <end position="437"/>
    </location>
</feature>